<proteinExistence type="predicted"/>
<dbReference type="Proteomes" id="UP000024942">
    <property type="component" value="Unassembled WGS sequence"/>
</dbReference>
<dbReference type="InterPro" id="IPR032093">
    <property type="entry name" value="PhoD_N"/>
</dbReference>
<dbReference type="PATRIC" id="fig|1280953.3.peg.2843"/>
<dbReference type="eggNOG" id="COG3540">
    <property type="taxonomic scope" value="Bacteria"/>
</dbReference>
<dbReference type="AlphaFoldDB" id="A0A059G484"/>
<dbReference type="OrthoDB" id="327733at2"/>
<dbReference type="InterPro" id="IPR038607">
    <property type="entry name" value="PhoD-like_sf"/>
</dbReference>
<evidence type="ECO:0000313" key="4">
    <source>
        <dbReference type="Proteomes" id="UP000024942"/>
    </source>
</evidence>
<dbReference type="Gene3D" id="3.60.21.70">
    <property type="entry name" value="PhoD-like phosphatase"/>
    <property type="match status" value="1"/>
</dbReference>
<accession>A0A059G484</accession>
<dbReference type="Pfam" id="PF09423">
    <property type="entry name" value="PhoD"/>
    <property type="match status" value="1"/>
</dbReference>
<dbReference type="PROSITE" id="PS51318">
    <property type="entry name" value="TAT"/>
    <property type="match status" value="1"/>
</dbReference>
<feature type="domain" description="PhoD-like phosphatase metallophosphatase" evidence="1">
    <location>
        <begin position="140"/>
        <end position="526"/>
    </location>
</feature>
<dbReference type="Pfam" id="PF16655">
    <property type="entry name" value="PhoD_N"/>
    <property type="match status" value="1"/>
</dbReference>
<dbReference type="SUPFAM" id="SSF56300">
    <property type="entry name" value="Metallo-dependent phosphatases"/>
    <property type="match status" value="1"/>
</dbReference>
<dbReference type="InterPro" id="IPR018946">
    <property type="entry name" value="PhoD-like_MPP"/>
</dbReference>
<name>A0A059G484_9PROT</name>
<dbReference type="InterPro" id="IPR006311">
    <property type="entry name" value="TAT_signal"/>
</dbReference>
<comment type="caution">
    <text evidence="3">The sequence shown here is derived from an EMBL/GenBank/DDBJ whole genome shotgun (WGS) entry which is preliminary data.</text>
</comment>
<evidence type="ECO:0000313" key="3">
    <source>
        <dbReference type="EMBL" id="KDA01667.1"/>
    </source>
</evidence>
<dbReference type="CDD" id="cd07389">
    <property type="entry name" value="MPP_PhoD"/>
    <property type="match status" value="1"/>
</dbReference>
<feature type="domain" description="Phospholipase D N-terminal" evidence="2">
    <location>
        <begin position="41"/>
        <end position="128"/>
    </location>
</feature>
<dbReference type="Gene3D" id="2.60.40.380">
    <property type="entry name" value="Purple acid phosphatase-like, N-terminal"/>
    <property type="match status" value="1"/>
</dbReference>
<organism evidence="3 4">
    <name type="scientific">Hyphomonas oceanitis SCH89</name>
    <dbReference type="NCBI Taxonomy" id="1280953"/>
    <lineage>
        <taxon>Bacteria</taxon>
        <taxon>Pseudomonadati</taxon>
        <taxon>Pseudomonadota</taxon>
        <taxon>Alphaproteobacteria</taxon>
        <taxon>Hyphomonadales</taxon>
        <taxon>Hyphomonadaceae</taxon>
        <taxon>Hyphomonas</taxon>
    </lineage>
</organism>
<gene>
    <name evidence="3" type="ORF">HOC_14148</name>
</gene>
<dbReference type="InterPro" id="IPR029052">
    <property type="entry name" value="Metallo-depent_PP-like"/>
</dbReference>
<protein>
    <submittedName>
        <fullName evidence="3">Alkaline phosphatase</fullName>
    </submittedName>
</protein>
<dbReference type="STRING" id="1280953.HOC_14148"/>
<dbReference type="RefSeq" id="WP_035539664.1">
    <property type="nucleotide sequence ID" value="NZ_ARYL01000023.1"/>
</dbReference>
<dbReference type="InterPro" id="IPR052900">
    <property type="entry name" value="Phospholipid_Metab_Enz"/>
</dbReference>
<sequence>MPKLDRRQTLALMAAGTLHACATSPETATAFAPTVSPMFEHGVASGDPQATSVVLWTRVTTDAGDLAGTFQLARDDAFTEMVLEGAAVATADADHTVKLIPTGLTPGTTYYYRFVFDGAMSPVGRTRTLPVGELKKLGIALVSCSNYPFGHFNAYDAIAKDTAIDVVLHTGDYIYEYGAKGWGAETGASIGRVHVPANEIVSLADYRARHAQYKTDAGARAMHAAHPFVACWDDHESANNPWVGGAQNHQPDTEGAWDDRRTAAIRAYYEWMPIREPAPGFTRAEFWRTYAFGDLATLVTLESRHTARGKQVDYAEYYATITSPEARDAFMHDVMDDPDRKMISPKMEAALTKGLMASVANAQPWRLIGNASPIARMRVPDVVALGIDPAKAPKGEAPGDGPNMLWKAKWNLPFYTDTWDGYPAAREAFYALSRDAGAEDLLFLTGDSHSFWANQVADDEGRPMGIELGTAGVSSPGDFVDTGWDAETAEKLDRVFEQALDEVRWTDNFHQGYVRVVLTPEKADAAFVAMDTVLLPDYRTEVIRTETIIRDGKTIKFADA</sequence>
<dbReference type="PANTHER" id="PTHR43606">
    <property type="entry name" value="PHOSPHATASE, PUTATIVE (AFU_ORTHOLOGUE AFUA_6G08710)-RELATED"/>
    <property type="match status" value="1"/>
</dbReference>
<evidence type="ECO:0000259" key="1">
    <source>
        <dbReference type="Pfam" id="PF09423"/>
    </source>
</evidence>
<dbReference type="PANTHER" id="PTHR43606:SF7">
    <property type="entry name" value="PHOSPHATASE, PUTATIVE (AFU_ORTHOLOGUE AFUA_6G08710)-RELATED"/>
    <property type="match status" value="1"/>
</dbReference>
<evidence type="ECO:0000259" key="2">
    <source>
        <dbReference type="Pfam" id="PF16655"/>
    </source>
</evidence>
<dbReference type="EMBL" id="ARYL01000023">
    <property type="protein sequence ID" value="KDA01667.1"/>
    <property type="molecule type" value="Genomic_DNA"/>
</dbReference>
<reference evidence="3 4" key="1">
    <citation type="journal article" date="2014" name="Antonie Van Leeuwenhoek">
        <title>Hyphomonas beringensis sp. nov. and Hyphomonas chukchiensis sp. nov., isolated from surface seawater of the Bering Sea and Chukchi Sea.</title>
        <authorList>
            <person name="Li C."/>
            <person name="Lai Q."/>
            <person name="Li G."/>
            <person name="Dong C."/>
            <person name="Wang J."/>
            <person name="Liao Y."/>
            <person name="Shao Z."/>
        </authorList>
    </citation>
    <scope>NUCLEOTIDE SEQUENCE [LARGE SCALE GENOMIC DNA]</scope>
    <source>
        <strain evidence="3 4">SCH89</strain>
    </source>
</reference>
<keyword evidence="4" id="KW-1185">Reference proteome</keyword>